<evidence type="ECO:0000259" key="2">
    <source>
        <dbReference type="Pfam" id="PF03413"/>
    </source>
</evidence>
<dbReference type="InterPro" id="IPR025711">
    <property type="entry name" value="PepSY"/>
</dbReference>
<reference evidence="3 4" key="1">
    <citation type="submission" date="2024-02" db="EMBL/GenBank/DDBJ databases">
        <title>Full genome sequence of Nocardioides kribbensis.</title>
        <authorList>
            <person name="Poletto B.L."/>
            <person name="Silva G."/>
            <person name="Galante D."/>
            <person name="Campos K.R."/>
            <person name="Santos M.B.N."/>
            <person name="Sacchi C.T."/>
        </authorList>
    </citation>
    <scope>NUCLEOTIDE SEQUENCE [LARGE SCALE GENOMIC DNA]</scope>
    <source>
        <strain evidence="3 4">O4R</strain>
    </source>
</reference>
<feature type="domain" description="PepSY" evidence="2">
    <location>
        <begin position="177"/>
        <end position="231"/>
    </location>
</feature>
<dbReference type="RefSeq" id="WP_349805621.1">
    <property type="nucleotide sequence ID" value="NZ_JBEGDP010000035.1"/>
</dbReference>
<comment type="caution">
    <text evidence="3">The sequence shown here is derived from an EMBL/GenBank/DDBJ whole genome shotgun (WGS) entry which is preliminary data.</text>
</comment>
<accession>A0ABV1P3J3</accession>
<name>A0ABV1P3J3_9ACTN</name>
<organism evidence="3 4">
    <name type="scientific">Nocardioides kribbensis</name>
    <dbReference type="NCBI Taxonomy" id="305517"/>
    <lineage>
        <taxon>Bacteria</taxon>
        <taxon>Bacillati</taxon>
        <taxon>Actinomycetota</taxon>
        <taxon>Actinomycetes</taxon>
        <taxon>Propionibacteriales</taxon>
        <taxon>Nocardioidaceae</taxon>
        <taxon>Nocardioides</taxon>
    </lineage>
</organism>
<gene>
    <name evidence="3" type="ORF">V6R90_18710</name>
</gene>
<feature type="region of interest" description="Disordered" evidence="1">
    <location>
        <begin position="41"/>
        <end position="89"/>
    </location>
</feature>
<evidence type="ECO:0000256" key="1">
    <source>
        <dbReference type="SAM" id="MobiDB-lite"/>
    </source>
</evidence>
<keyword evidence="4" id="KW-1185">Reference proteome</keyword>
<evidence type="ECO:0000313" key="3">
    <source>
        <dbReference type="EMBL" id="MEQ7849314.1"/>
    </source>
</evidence>
<protein>
    <submittedName>
        <fullName evidence="3">PepSY domain-containing protein</fullName>
    </submittedName>
</protein>
<dbReference type="Proteomes" id="UP001482520">
    <property type="component" value="Unassembled WGS sequence"/>
</dbReference>
<evidence type="ECO:0000313" key="4">
    <source>
        <dbReference type="Proteomes" id="UP001482520"/>
    </source>
</evidence>
<dbReference type="Gene3D" id="3.10.450.40">
    <property type="match status" value="1"/>
</dbReference>
<proteinExistence type="predicted"/>
<dbReference type="EMBL" id="JBEGDP010000035">
    <property type="protein sequence ID" value="MEQ7849314.1"/>
    <property type="molecule type" value="Genomic_DNA"/>
</dbReference>
<feature type="compositionally biased region" description="Low complexity" evidence="1">
    <location>
        <begin position="50"/>
        <end position="82"/>
    </location>
</feature>
<sequence length="237" mass="24132">MTKTVRTTTATLTGRTPGRRLRRSLAVAAVVPLALGLAACGDSDDDNDDVTAPAPTATVTETASASPSTGSSDDASDDASTGGSAGGSGDERALLAAAATAVGSVQGSTLFSIDRDDSGGWEITVVDGQGVENDVVVSADGSSVERGPDVDQDDADDQDDLAERQQLLNDVQVDYRQAVEAARGEVAGGVVEDVDLDLENGAAEWEVQVQDGTTEQTVRIDAVSGDVTGTETDNDDD</sequence>
<dbReference type="Pfam" id="PF03413">
    <property type="entry name" value="PepSY"/>
    <property type="match status" value="1"/>
</dbReference>